<gene>
    <name evidence="1" type="ORF">ACFOW6_07420</name>
</gene>
<dbReference type="InterPro" id="IPR029044">
    <property type="entry name" value="Nucleotide-diphossugar_trans"/>
</dbReference>
<accession>A0ABV8UJD5</accession>
<protein>
    <submittedName>
        <fullName evidence="1">Uncharacterized protein</fullName>
    </submittedName>
</protein>
<dbReference type="SUPFAM" id="SSF53448">
    <property type="entry name" value="Nucleotide-diphospho-sugar transferases"/>
    <property type="match status" value="1"/>
</dbReference>
<sequence>MLWTSAFAIQPSGKEGKRAVSAKACVFIHTNPKQMMGALVSQYSLKRNSKNPDAFDVRIISTEDFPFLARKEGQPFLRNGGSRVWHMDDLQSFTPLRFTPPELMGYEGRAVVIDPDIFAVGDINELFDRDMQGKAIFCRSRSGKRPSETECMATSVMLLDCAKLEHWKVETQFQQLFDYEMDYADWICLHKEDREMIGILENCWNDLDHLDENTKLLHNTKRQTQPWKTGLPVDFISANRRFRFWKPKSWLQSLRTRVLGLSPYHGQYRRHPDPKQEAFFFTLLAECFDKGIVTKARLEEEMASNHIRHDALEMIARYRPAVSTAS</sequence>
<name>A0ABV8UJD5_9PROT</name>
<organism evidence="1 2">
    <name type="scientific">Fodinicurvata halophila</name>
    <dbReference type="NCBI Taxonomy" id="1419723"/>
    <lineage>
        <taxon>Bacteria</taxon>
        <taxon>Pseudomonadati</taxon>
        <taxon>Pseudomonadota</taxon>
        <taxon>Alphaproteobacteria</taxon>
        <taxon>Rhodospirillales</taxon>
        <taxon>Rhodovibrionaceae</taxon>
        <taxon>Fodinicurvata</taxon>
    </lineage>
</organism>
<reference evidence="2" key="1">
    <citation type="journal article" date="2019" name="Int. J. Syst. Evol. Microbiol.">
        <title>The Global Catalogue of Microorganisms (GCM) 10K type strain sequencing project: providing services to taxonomists for standard genome sequencing and annotation.</title>
        <authorList>
            <consortium name="The Broad Institute Genomics Platform"/>
            <consortium name="The Broad Institute Genome Sequencing Center for Infectious Disease"/>
            <person name="Wu L."/>
            <person name="Ma J."/>
        </authorList>
    </citation>
    <scope>NUCLEOTIDE SEQUENCE [LARGE SCALE GENOMIC DNA]</scope>
    <source>
        <strain evidence="2">CECT 8472</strain>
    </source>
</reference>
<evidence type="ECO:0000313" key="2">
    <source>
        <dbReference type="Proteomes" id="UP001595799"/>
    </source>
</evidence>
<keyword evidence="2" id="KW-1185">Reference proteome</keyword>
<dbReference type="EMBL" id="JBHSCW010000003">
    <property type="protein sequence ID" value="MFC4351368.1"/>
    <property type="molecule type" value="Genomic_DNA"/>
</dbReference>
<evidence type="ECO:0000313" key="1">
    <source>
        <dbReference type="EMBL" id="MFC4351368.1"/>
    </source>
</evidence>
<comment type="caution">
    <text evidence="1">The sequence shown here is derived from an EMBL/GenBank/DDBJ whole genome shotgun (WGS) entry which is preliminary data.</text>
</comment>
<dbReference type="RefSeq" id="WP_382421703.1">
    <property type="nucleotide sequence ID" value="NZ_JBHSCW010000003.1"/>
</dbReference>
<dbReference type="Gene3D" id="3.90.550.10">
    <property type="entry name" value="Spore Coat Polysaccharide Biosynthesis Protein SpsA, Chain A"/>
    <property type="match status" value="1"/>
</dbReference>
<proteinExistence type="predicted"/>
<dbReference type="Proteomes" id="UP001595799">
    <property type="component" value="Unassembled WGS sequence"/>
</dbReference>